<feature type="binding site" evidence="7">
    <location>
        <position position="187"/>
    </location>
    <ligand>
        <name>ATP</name>
        <dbReference type="ChEBI" id="CHEBI:30616"/>
    </ligand>
</feature>
<protein>
    <recommendedName>
        <fullName evidence="11">Protein kinase domain-containing protein</fullName>
    </recommendedName>
</protein>
<dbReference type="InterPro" id="IPR008271">
    <property type="entry name" value="Ser/Thr_kinase_AS"/>
</dbReference>
<dbReference type="PANTHER" id="PTHR24350">
    <property type="entry name" value="SERINE/THREONINE-PROTEIN KINASE IAL-RELATED"/>
    <property type="match status" value="1"/>
</dbReference>
<feature type="compositionally biased region" description="Polar residues" evidence="10">
    <location>
        <begin position="654"/>
        <end position="673"/>
    </location>
</feature>
<feature type="domain" description="Protein kinase" evidence="11">
    <location>
        <begin position="44"/>
        <end position="316"/>
    </location>
</feature>
<dbReference type="InterPro" id="IPR030616">
    <property type="entry name" value="Aur-like"/>
</dbReference>
<evidence type="ECO:0000256" key="8">
    <source>
        <dbReference type="PIRSR" id="PIRSR630616-3"/>
    </source>
</evidence>
<evidence type="ECO:0000313" key="12">
    <source>
        <dbReference type="EMBL" id="CAD8846614.1"/>
    </source>
</evidence>
<evidence type="ECO:0000256" key="5">
    <source>
        <dbReference type="ARBA" id="ARBA00022840"/>
    </source>
</evidence>
<proteinExistence type="predicted"/>
<keyword evidence="3 7" id="KW-0547">Nucleotide-binding</keyword>
<evidence type="ECO:0000256" key="7">
    <source>
        <dbReference type="PIRSR" id="PIRSR630616-2"/>
    </source>
</evidence>
<feature type="cross-link" description="Glycyl lysine isopeptide (Lys-Gly) (interchain with G-Cter in SUMO2)" evidence="8">
    <location>
        <position position="171"/>
    </location>
</feature>
<dbReference type="InterPro" id="IPR011009">
    <property type="entry name" value="Kinase-like_dom_sf"/>
</dbReference>
<keyword evidence="2" id="KW-0808">Transferase</keyword>
<gene>
    <name evidence="12" type="ORF">NSCI0253_LOCUS20964</name>
</gene>
<feature type="region of interest" description="Disordered" evidence="10">
    <location>
        <begin position="588"/>
        <end position="673"/>
    </location>
</feature>
<feature type="compositionally biased region" description="Polar residues" evidence="10">
    <location>
        <begin position="857"/>
        <end position="874"/>
    </location>
</feature>
<dbReference type="InterPro" id="IPR000719">
    <property type="entry name" value="Prot_kinase_dom"/>
</dbReference>
<keyword evidence="4" id="KW-0418">Kinase</keyword>
<reference evidence="12" key="1">
    <citation type="submission" date="2021-01" db="EMBL/GenBank/DDBJ databases">
        <authorList>
            <person name="Corre E."/>
            <person name="Pelletier E."/>
            <person name="Niang G."/>
            <person name="Scheremetjew M."/>
            <person name="Finn R."/>
            <person name="Kale V."/>
            <person name="Holt S."/>
            <person name="Cochrane G."/>
            <person name="Meng A."/>
            <person name="Brown T."/>
            <person name="Cohen L."/>
        </authorList>
    </citation>
    <scope>NUCLEOTIDE SEQUENCE</scope>
</reference>
<dbReference type="SUPFAM" id="SSF56112">
    <property type="entry name" value="Protein kinase-like (PK-like)"/>
    <property type="match status" value="1"/>
</dbReference>
<sequence>MDWPSLGREDLELATSDEVCEMFPTVPEDDDFLVLPTAWECCFESCDELLGEGTFGRISKVLDSLTGQHFAVKVVNRGAMPESQQLENEVHALQCCSRKDCRNIVRYFDLAEESNHVFIRMELCSNGTVLQYALGQPGSRVMEGLGVRWAQQLFVGLGDMHTLGIMHRDIKPENLLLADDASLRISDFGWAAKFDEQAVCLAGTFHYMAPEVLRLKDPHTEAVDVWSAGVTFYELLTGTTLLAVDEDTGFSVENWTKGLGIKIERFLKEISMRCPIAKDQRPVHLSPDCWTLLQAVVQPDVNLRATVPYSLEFMWFAAPGTARRSLPCQPICPVTCAPARAASYSPSSMLCHPWADMRFSGDSDEAGTGVSFDLALDAQVSTQASLDGDLSDDDSYFEMDDSARISPTVAAHCDKPTLASRAASPGLSDLASVTASLADACNLPAAPLARRPTPLWCDEPILDAPVAASPTVELATSSSLSSQTQYGSPSCEVRHTAAPSCSQEGVQQPSTVLGPTMTVELVNDTLSVVATESDGANFPADRKTPNVRGLVRQFSNRCSQRLEVPVSTPAPRRVHRALRGTETLEEALSRVRKENGPCTDNPATPTKSEGKRDRPGSFVFPPTNCPASPALSDVSTAASTSGNQRGTAEDTRPTSDSNPLARGTANSTSYHLQASTSVCEEDLIRQVLKERDLIRSPTSTNILTPDLCIRSPTSAGTKPSSPVTHGQSQCTPTERDWAWLPSSHVPPKLRTQSLSSRSCLFRSQRTKVTQAHCATQPTHNALQPAAASALPKSKDVQDTAAQRMVVPTSVSLQHLDEARDSGRQRTGDGTVPSAGTSRGFTKCTGRRTSEHKAPPCASSSSRTGPRTKPNTSGGLLSGIRAPGRLTRGVQCRASTSAPPADSA</sequence>
<evidence type="ECO:0000259" key="11">
    <source>
        <dbReference type="PROSITE" id="PS50011"/>
    </source>
</evidence>
<feature type="compositionally biased region" description="Basic and acidic residues" evidence="10">
    <location>
        <begin position="814"/>
        <end position="826"/>
    </location>
</feature>
<dbReference type="PROSITE" id="PS00107">
    <property type="entry name" value="PROTEIN_KINASE_ATP"/>
    <property type="match status" value="1"/>
</dbReference>
<keyword evidence="1" id="KW-0723">Serine/threonine-protein kinase</keyword>
<feature type="binding site" evidence="7 9">
    <location>
        <position position="73"/>
    </location>
    <ligand>
        <name>ATP</name>
        <dbReference type="ChEBI" id="CHEBI:30616"/>
    </ligand>
</feature>
<dbReference type="PROSITE" id="PS50011">
    <property type="entry name" value="PROTEIN_KINASE_DOM"/>
    <property type="match status" value="1"/>
</dbReference>
<dbReference type="AlphaFoldDB" id="A0A7S1A921"/>
<evidence type="ECO:0000256" key="2">
    <source>
        <dbReference type="ARBA" id="ARBA00022679"/>
    </source>
</evidence>
<keyword evidence="5 7" id="KW-0067">ATP-binding</keyword>
<dbReference type="PROSITE" id="PS00108">
    <property type="entry name" value="PROTEIN_KINASE_ST"/>
    <property type="match status" value="1"/>
</dbReference>
<feature type="compositionally biased region" description="Polar residues" evidence="10">
    <location>
        <begin position="711"/>
        <end position="732"/>
    </location>
</feature>
<feature type="region of interest" description="Disordered" evidence="10">
    <location>
        <begin position="705"/>
        <end position="732"/>
    </location>
</feature>
<evidence type="ECO:0000256" key="1">
    <source>
        <dbReference type="ARBA" id="ARBA00022527"/>
    </source>
</evidence>
<dbReference type="EMBL" id="HBFQ01029768">
    <property type="protein sequence ID" value="CAD8846614.1"/>
    <property type="molecule type" value="Transcribed_RNA"/>
</dbReference>
<feature type="binding site" evidence="7">
    <location>
        <begin position="173"/>
        <end position="174"/>
    </location>
    <ligand>
        <name>ATP</name>
        <dbReference type="ChEBI" id="CHEBI:30616"/>
    </ligand>
</feature>
<feature type="region of interest" description="Disordered" evidence="10">
    <location>
        <begin position="771"/>
        <end position="903"/>
    </location>
</feature>
<feature type="compositionally biased region" description="Polar residues" evidence="10">
    <location>
        <begin position="633"/>
        <end position="646"/>
    </location>
</feature>
<dbReference type="GO" id="GO:0005524">
    <property type="term" value="F:ATP binding"/>
    <property type="evidence" value="ECO:0007669"/>
    <property type="project" value="UniProtKB-UniRule"/>
</dbReference>
<dbReference type="GO" id="GO:0004674">
    <property type="term" value="F:protein serine/threonine kinase activity"/>
    <property type="evidence" value="ECO:0007669"/>
    <property type="project" value="UniProtKB-KW"/>
</dbReference>
<dbReference type="Pfam" id="PF00069">
    <property type="entry name" value="Pkinase"/>
    <property type="match status" value="1"/>
</dbReference>
<feature type="active site" description="Proton acceptor" evidence="6">
    <location>
        <position position="169"/>
    </location>
</feature>
<organism evidence="12">
    <name type="scientific">Noctiluca scintillans</name>
    <name type="common">Sea sparkle</name>
    <name type="synonym">Red tide dinoflagellate</name>
    <dbReference type="NCBI Taxonomy" id="2966"/>
    <lineage>
        <taxon>Eukaryota</taxon>
        <taxon>Sar</taxon>
        <taxon>Alveolata</taxon>
        <taxon>Dinophyceae</taxon>
        <taxon>Noctilucales</taxon>
        <taxon>Noctilucaceae</taxon>
        <taxon>Noctiluca</taxon>
    </lineage>
</organism>
<name>A0A7S1A921_NOCSC</name>
<evidence type="ECO:0000256" key="10">
    <source>
        <dbReference type="SAM" id="MobiDB-lite"/>
    </source>
</evidence>
<accession>A0A7S1A921</accession>
<dbReference type="Gene3D" id="1.10.510.10">
    <property type="entry name" value="Transferase(Phosphotransferase) domain 1"/>
    <property type="match status" value="1"/>
</dbReference>
<evidence type="ECO:0000256" key="6">
    <source>
        <dbReference type="PIRSR" id="PIRSR630616-1"/>
    </source>
</evidence>
<evidence type="ECO:0000256" key="9">
    <source>
        <dbReference type="PROSITE-ProRule" id="PRU10141"/>
    </source>
</evidence>
<evidence type="ECO:0000256" key="3">
    <source>
        <dbReference type="ARBA" id="ARBA00022741"/>
    </source>
</evidence>
<dbReference type="InterPro" id="IPR017441">
    <property type="entry name" value="Protein_kinase_ATP_BS"/>
</dbReference>
<feature type="compositionally biased region" description="Polar residues" evidence="10">
    <location>
        <begin position="771"/>
        <end position="781"/>
    </location>
</feature>
<dbReference type="SMART" id="SM00220">
    <property type="entry name" value="S_TKc"/>
    <property type="match status" value="1"/>
</dbReference>
<evidence type="ECO:0000256" key="4">
    <source>
        <dbReference type="ARBA" id="ARBA00022777"/>
    </source>
</evidence>